<evidence type="ECO:0000256" key="2">
    <source>
        <dbReference type="ARBA" id="ARBA00009045"/>
    </source>
</evidence>
<dbReference type="SUPFAM" id="SSF144091">
    <property type="entry name" value="Rhomboid-like"/>
    <property type="match status" value="1"/>
</dbReference>
<dbReference type="GO" id="GO:0004252">
    <property type="term" value="F:serine-type endopeptidase activity"/>
    <property type="evidence" value="ECO:0007669"/>
    <property type="project" value="InterPro"/>
</dbReference>
<evidence type="ECO:0000256" key="1">
    <source>
        <dbReference type="ARBA" id="ARBA00004141"/>
    </source>
</evidence>
<keyword evidence="4" id="KW-0378">Hydrolase</keyword>
<evidence type="ECO:0000313" key="9">
    <source>
        <dbReference type="EMBL" id="SHJ28929.1"/>
    </source>
</evidence>
<dbReference type="InterPro" id="IPR035952">
    <property type="entry name" value="Rhomboid-like_sf"/>
</dbReference>
<organism evidence="9 10">
    <name type="scientific">Tangfeifania diversioriginum</name>
    <dbReference type="NCBI Taxonomy" id="1168035"/>
    <lineage>
        <taxon>Bacteria</taxon>
        <taxon>Pseudomonadati</taxon>
        <taxon>Bacteroidota</taxon>
        <taxon>Bacteroidia</taxon>
        <taxon>Marinilabiliales</taxon>
        <taxon>Prolixibacteraceae</taxon>
        <taxon>Tangfeifania</taxon>
    </lineage>
</organism>
<dbReference type="InterPro" id="IPR022764">
    <property type="entry name" value="Peptidase_S54_rhomboid_dom"/>
</dbReference>
<keyword evidence="9" id="KW-0645">Protease</keyword>
<evidence type="ECO:0000256" key="6">
    <source>
        <dbReference type="ARBA" id="ARBA00023136"/>
    </source>
</evidence>
<comment type="subcellular location">
    <subcellularLocation>
        <location evidence="1">Membrane</location>
        <topology evidence="1">Multi-pass membrane protein</topology>
    </subcellularLocation>
</comment>
<feature type="transmembrane region" description="Helical" evidence="7">
    <location>
        <begin position="137"/>
        <end position="156"/>
    </location>
</feature>
<dbReference type="EMBL" id="FQZE01000015">
    <property type="protein sequence ID" value="SHJ28929.1"/>
    <property type="molecule type" value="Genomic_DNA"/>
</dbReference>
<keyword evidence="10" id="KW-1185">Reference proteome</keyword>
<evidence type="ECO:0000259" key="8">
    <source>
        <dbReference type="Pfam" id="PF01694"/>
    </source>
</evidence>
<dbReference type="OrthoDB" id="9807874at2"/>
<accession>A0A1M6I373</accession>
<dbReference type="Pfam" id="PF01694">
    <property type="entry name" value="Rhomboid"/>
    <property type="match status" value="1"/>
</dbReference>
<keyword evidence="5 7" id="KW-1133">Transmembrane helix</keyword>
<dbReference type="GO" id="GO:0006508">
    <property type="term" value="P:proteolysis"/>
    <property type="evidence" value="ECO:0007669"/>
    <property type="project" value="UniProtKB-KW"/>
</dbReference>
<sequence>MITLLIIGITAVVSFMAFQNSSLMEKLQFNAVRVVHHKEYYRLVSHAFIHVGWTHLFVNMFVLYFFGRSVESYFEYHFANRAVFYFLILYLGGILASNIWSLIKHKNDYYYNAVGASGAVSAVLFAFIFLEPLRMIYLFAIIPIPGILFAVGYLIYSYQMSKKKTDNVAHDAHFLGAVFGFIFPLLLKPSLFSDFIDQLFSFL</sequence>
<dbReference type="GO" id="GO:0016020">
    <property type="term" value="C:membrane"/>
    <property type="evidence" value="ECO:0007669"/>
    <property type="project" value="UniProtKB-SubCell"/>
</dbReference>
<evidence type="ECO:0000313" key="10">
    <source>
        <dbReference type="Proteomes" id="UP000184050"/>
    </source>
</evidence>
<evidence type="ECO:0000256" key="7">
    <source>
        <dbReference type="SAM" id="Phobius"/>
    </source>
</evidence>
<gene>
    <name evidence="9" type="ORF">SAMN05444280_11570</name>
</gene>
<feature type="transmembrane region" description="Helical" evidence="7">
    <location>
        <begin position="48"/>
        <end position="66"/>
    </location>
</feature>
<dbReference type="PANTHER" id="PTHR43731">
    <property type="entry name" value="RHOMBOID PROTEASE"/>
    <property type="match status" value="1"/>
</dbReference>
<protein>
    <submittedName>
        <fullName evidence="9">Membrane associated serine protease, rhomboid family</fullName>
    </submittedName>
</protein>
<feature type="transmembrane region" description="Helical" evidence="7">
    <location>
        <begin position="78"/>
        <end position="103"/>
    </location>
</feature>
<evidence type="ECO:0000256" key="5">
    <source>
        <dbReference type="ARBA" id="ARBA00022989"/>
    </source>
</evidence>
<dbReference type="InterPro" id="IPR050925">
    <property type="entry name" value="Rhomboid_protease_S54"/>
</dbReference>
<evidence type="ECO:0000256" key="4">
    <source>
        <dbReference type="ARBA" id="ARBA00022801"/>
    </source>
</evidence>
<dbReference type="STRING" id="1168035.SAMN05444280_11570"/>
<reference evidence="9 10" key="1">
    <citation type="submission" date="2016-11" db="EMBL/GenBank/DDBJ databases">
        <authorList>
            <person name="Jaros S."/>
            <person name="Januszkiewicz K."/>
            <person name="Wedrychowicz H."/>
        </authorList>
    </citation>
    <scope>NUCLEOTIDE SEQUENCE [LARGE SCALE GENOMIC DNA]</scope>
    <source>
        <strain evidence="9 10">DSM 27063</strain>
    </source>
</reference>
<dbReference type="Gene3D" id="1.20.1540.10">
    <property type="entry name" value="Rhomboid-like"/>
    <property type="match status" value="1"/>
</dbReference>
<feature type="transmembrane region" description="Helical" evidence="7">
    <location>
        <begin position="168"/>
        <end position="187"/>
    </location>
</feature>
<keyword evidence="6 7" id="KW-0472">Membrane</keyword>
<feature type="domain" description="Peptidase S54 rhomboid" evidence="8">
    <location>
        <begin position="38"/>
        <end position="187"/>
    </location>
</feature>
<dbReference type="PANTHER" id="PTHR43731:SF14">
    <property type="entry name" value="PRESENILIN-ASSOCIATED RHOMBOID-LIKE PROTEIN, MITOCHONDRIAL"/>
    <property type="match status" value="1"/>
</dbReference>
<dbReference type="AlphaFoldDB" id="A0A1M6I373"/>
<dbReference type="RefSeq" id="WP_073169296.1">
    <property type="nucleotide sequence ID" value="NZ_FQZE01000015.1"/>
</dbReference>
<evidence type="ECO:0000256" key="3">
    <source>
        <dbReference type="ARBA" id="ARBA00022692"/>
    </source>
</evidence>
<keyword evidence="3 7" id="KW-0812">Transmembrane</keyword>
<comment type="similarity">
    <text evidence="2">Belongs to the peptidase S54 family.</text>
</comment>
<name>A0A1M6I373_9BACT</name>
<proteinExistence type="inferred from homology"/>
<feature type="transmembrane region" description="Helical" evidence="7">
    <location>
        <begin position="109"/>
        <end position="130"/>
    </location>
</feature>
<dbReference type="Proteomes" id="UP000184050">
    <property type="component" value="Unassembled WGS sequence"/>
</dbReference>